<proteinExistence type="predicted"/>
<name>A0ABD1WSY7_9LAMI</name>
<organism evidence="1 2">
    <name type="scientific">Forsythia ovata</name>
    <dbReference type="NCBI Taxonomy" id="205694"/>
    <lineage>
        <taxon>Eukaryota</taxon>
        <taxon>Viridiplantae</taxon>
        <taxon>Streptophyta</taxon>
        <taxon>Embryophyta</taxon>
        <taxon>Tracheophyta</taxon>
        <taxon>Spermatophyta</taxon>
        <taxon>Magnoliopsida</taxon>
        <taxon>eudicotyledons</taxon>
        <taxon>Gunneridae</taxon>
        <taxon>Pentapetalae</taxon>
        <taxon>asterids</taxon>
        <taxon>lamiids</taxon>
        <taxon>Lamiales</taxon>
        <taxon>Oleaceae</taxon>
        <taxon>Forsythieae</taxon>
        <taxon>Forsythia</taxon>
    </lineage>
</organism>
<accession>A0ABD1WSY7</accession>
<keyword evidence="2" id="KW-1185">Reference proteome</keyword>
<sequence length="159" mass="18810">MRILVTKIEEVIGQFLERFFWDCWGCLYGKLSEVKRVEKWKEKEIEGPISKQETWGPNLELLLAENLELLDFFLAEKGEEMKGENVVFWTGNERENRKANGCMLVGNGETKRNQFDRTLNDQKLEEMPGSCWLKLERIWEELAGQIWRGNERKMCYILG</sequence>
<gene>
    <name evidence="1" type="ORF">Fot_06300</name>
</gene>
<reference evidence="2" key="1">
    <citation type="submission" date="2024-07" db="EMBL/GenBank/DDBJ databases">
        <title>Two chromosome-level genome assemblies of Korean endemic species Abeliophyllum distichum and Forsythia ovata (Oleaceae).</title>
        <authorList>
            <person name="Jang H."/>
        </authorList>
    </citation>
    <scope>NUCLEOTIDE SEQUENCE [LARGE SCALE GENOMIC DNA]</scope>
</reference>
<dbReference type="AlphaFoldDB" id="A0ABD1WSY7"/>
<protein>
    <submittedName>
        <fullName evidence="1">Uncharacterized protein</fullName>
    </submittedName>
</protein>
<comment type="caution">
    <text evidence="1">The sequence shown here is derived from an EMBL/GenBank/DDBJ whole genome shotgun (WGS) entry which is preliminary data.</text>
</comment>
<evidence type="ECO:0000313" key="1">
    <source>
        <dbReference type="EMBL" id="KAL2552681.1"/>
    </source>
</evidence>
<evidence type="ECO:0000313" key="2">
    <source>
        <dbReference type="Proteomes" id="UP001604277"/>
    </source>
</evidence>
<dbReference type="EMBL" id="JBFOLJ010000002">
    <property type="protein sequence ID" value="KAL2552681.1"/>
    <property type="molecule type" value="Genomic_DNA"/>
</dbReference>
<dbReference type="Proteomes" id="UP001604277">
    <property type="component" value="Unassembled WGS sequence"/>
</dbReference>